<evidence type="ECO:0000313" key="12">
    <source>
        <dbReference type="EMBL" id="GCE16640.1"/>
    </source>
</evidence>
<dbReference type="Gene3D" id="3.30.390.30">
    <property type="match status" value="1"/>
</dbReference>
<evidence type="ECO:0000256" key="6">
    <source>
        <dbReference type="ARBA" id="ARBA00023002"/>
    </source>
</evidence>
<keyword evidence="13" id="KW-1185">Reference proteome</keyword>
<feature type="domain" description="FAD/NAD(P)-binding" evidence="11">
    <location>
        <begin position="6"/>
        <end position="319"/>
    </location>
</feature>
<dbReference type="InterPro" id="IPR016156">
    <property type="entry name" value="FAD/NAD-linked_Rdtase_dimer_sf"/>
</dbReference>
<evidence type="ECO:0008006" key="14">
    <source>
        <dbReference type="Google" id="ProtNLM"/>
    </source>
</evidence>
<dbReference type="GO" id="GO:0050660">
    <property type="term" value="F:flavin adenine dinucleotide binding"/>
    <property type="evidence" value="ECO:0007669"/>
    <property type="project" value="TreeGrafter"/>
</dbReference>
<reference evidence="13" key="1">
    <citation type="submission" date="2018-12" db="EMBL/GenBank/DDBJ databases">
        <title>Tengunoibacter tsumagoiensis gen. nov., sp. nov., Dictyobacter kobayashii sp. nov., D. alpinus sp. nov., and D. joshuensis sp. nov. and description of Dictyobacteraceae fam. nov. within the order Ktedonobacterales isolated from Tengu-no-mugimeshi.</title>
        <authorList>
            <person name="Wang C.M."/>
            <person name="Zheng Y."/>
            <person name="Sakai Y."/>
            <person name="Toyoda A."/>
            <person name="Minakuchi Y."/>
            <person name="Abe K."/>
            <person name="Yokota A."/>
            <person name="Yabe S."/>
        </authorList>
    </citation>
    <scope>NUCLEOTIDE SEQUENCE [LARGE SCALE GENOMIC DNA]</scope>
    <source>
        <strain evidence="13">Uno11</strain>
    </source>
</reference>
<dbReference type="EMBL" id="BIFS01000001">
    <property type="protein sequence ID" value="GCE16640.1"/>
    <property type="molecule type" value="Genomic_DNA"/>
</dbReference>
<name>A0A402AC19_9CHLR</name>
<evidence type="ECO:0000259" key="10">
    <source>
        <dbReference type="Pfam" id="PF02852"/>
    </source>
</evidence>
<dbReference type="AlphaFoldDB" id="A0A402AC19"/>
<keyword evidence="3 9" id="KW-0285">Flavoprotein</keyword>
<protein>
    <recommendedName>
        <fullName evidence="14">Mercuric reductase</fullName>
    </recommendedName>
</protein>
<dbReference type="InterPro" id="IPR012999">
    <property type="entry name" value="Pyr_OxRdtase_I_AS"/>
</dbReference>
<evidence type="ECO:0000256" key="7">
    <source>
        <dbReference type="ARBA" id="ARBA00023157"/>
    </source>
</evidence>
<dbReference type="Pfam" id="PF02852">
    <property type="entry name" value="Pyr_redox_dim"/>
    <property type="match status" value="1"/>
</dbReference>
<dbReference type="Gene3D" id="3.50.50.60">
    <property type="entry name" value="FAD/NAD(P)-binding domain"/>
    <property type="match status" value="2"/>
</dbReference>
<dbReference type="SUPFAM" id="SSF51905">
    <property type="entry name" value="FAD/NAD(P)-binding domain"/>
    <property type="match status" value="1"/>
</dbReference>
<keyword evidence="4 9" id="KW-0274">FAD</keyword>
<dbReference type="PANTHER" id="PTHR43014">
    <property type="entry name" value="MERCURIC REDUCTASE"/>
    <property type="match status" value="1"/>
</dbReference>
<dbReference type="InterPro" id="IPR004099">
    <property type="entry name" value="Pyr_nucl-diS_OxRdtase_dimer"/>
</dbReference>
<feature type="domain" description="Pyridine nucleotide-disulphide oxidoreductase dimerisation" evidence="10">
    <location>
        <begin position="340"/>
        <end position="382"/>
    </location>
</feature>
<comment type="caution">
    <text evidence="12">The sequence shown here is derived from an EMBL/GenBank/DDBJ whole genome shotgun (WGS) entry which is preliminary data.</text>
</comment>
<dbReference type="InterPro" id="IPR008143">
    <property type="entry name" value="Ala_DH/PNT_CS2"/>
</dbReference>
<dbReference type="GO" id="GO:0003955">
    <property type="term" value="F:NAD(P)H dehydrogenase (quinone) activity"/>
    <property type="evidence" value="ECO:0007669"/>
    <property type="project" value="TreeGrafter"/>
</dbReference>
<keyword evidence="5" id="KW-0521">NADP</keyword>
<evidence type="ECO:0000313" key="13">
    <source>
        <dbReference type="Proteomes" id="UP000287188"/>
    </source>
</evidence>
<dbReference type="PANTHER" id="PTHR43014:SF2">
    <property type="entry name" value="MERCURIC REDUCTASE"/>
    <property type="match status" value="1"/>
</dbReference>
<dbReference type="PROSITE" id="PS00837">
    <property type="entry name" value="ALADH_PNT_2"/>
    <property type="match status" value="1"/>
</dbReference>
<keyword evidence="7" id="KW-1015">Disulfide bond</keyword>
<keyword evidence="6 9" id="KW-0560">Oxidoreductase</keyword>
<evidence type="ECO:0000256" key="5">
    <source>
        <dbReference type="ARBA" id="ARBA00022857"/>
    </source>
</evidence>
<dbReference type="PRINTS" id="PR00411">
    <property type="entry name" value="PNDRDTASEI"/>
</dbReference>
<evidence type="ECO:0000256" key="1">
    <source>
        <dbReference type="ARBA" id="ARBA00001974"/>
    </source>
</evidence>
<dbReference type="Pfam" id="PF07992">
    <property type="entry name" value="Pyr_redox_2"/>
    <property type="match status" value="1"/>
</dbReference>
<dbReference type="InterPro" id="IPR023753">
    <property type="entry name" value="FAD/NAD-binding_dom"/>
</dbReference>
<evidence type="ECO:0000259" key="11">
    <source>
        <dbReference type="Pfam" id="PF07992"/>
    </source>
</evidence>
<dbReference type="Proteomes" id="UP000287188">
    <property type="component" value="Unassembled WGS sequence"/>
</dbReference>
<evidence type="ECO:0000256" key="8">
    <source>
        <dbReference type="ARBA" id="ARBA00023284"/>
    </source>
</evidence>
<dbReference type="GO" id="GO:0016668">
    <property type="term" value="F:oxidoreductase activity, acting on a sulfur group of donors, NAD(P) as acceptor"/>
    <property type="evidence" value="ECO:0007669"/>
    <property type="project" value="InterPro"/>
</dbReference>
<comment type="similarity">
    <text evidence="2 9">Belongs to the class-I pyridine nucleotide-disulfide oxidoreductase family.</text>
</comment>
<dbReference type="PRINTS" id="PR00368">
    <property type="entry name" value="FADPNR"/>
</dbReference>
<evidence type="ECO:0000256" key="9">
    <source>
        <dbReference type="RuleBase" id="RU003691"/>
    </source>
</evidence>
<proteinExistence type="inferred from homology"/>
<dbReference type="PROSITE" id="PS00076">
    <property type="entry name" value="PYRIDINE_REDOX_1"/>
    <property type="match status" value="1"/>
</dbReference>
<comment type="cofactor">
    <cofactor evidence="1">
        <name>FAD</name>
        <dbReference type="ChEBI" id="CHEBI:57692"/>
    </cofactor>
</comment>
<organism evidence="12 13">
    <name type="scientific">Dictyobacter kobayashii</name>
    <dbReference type="NCBI Taxonomy" id="2014872"/>
    <lineage>
        <taxon>Bacteria</taxon>
        <taxon>Bacillati</taxon>
        <taxon>Chloroflexota</taxon>
        <taxon>Ktedonobacteria</taxon>
        <taxon>Ktedonobacterales</taxon>
        <taxon>Dictyobacteraceae</taxon>
        <taxon>Dictyobacter</taxon>
    </lineage>
</organism>
<evidence type="ECO:0000256" key="3">
    <source>
        <dbReference type="ARBA" id="ARBA00022630"/>
    </source>
</evidence>
<keyword evidence="8 9" id="KW-0676">Redox-active center</keyword>
<evidence type="ECO:0000256" key="2">
    <source>
        <dbReference type="ARBA" id="ARBA00007532"/>
    </source>
</evidence>
<dbReference type="InterPro" id="IPR036188">
    <property type="entry name" value="FAD/NAD-bd_sf"/>
</dbReference>
<evidence type="ECO:0000256" key="4">
    <source>
        <dbReference type="ARBA" id="ARBA00022827"/>
    </source>
</evidence>
<sequence length="391" mass="42763">MARMNYDVTIIGGGSAGLTAAQIAHSLGARVLLIDKERLGGDCLNYGCVPSKSLIHVAHVVRQARLATQFGLQPGSGQVDMEKVSQYIQQVIARIAVNEQEYTNGVDVAFGKVTFQSSTTLRLNETDITTRHTLIATGSHPALPALPGLEEIEYLTNETIFDLSRLPASLIVIGGGPVGVELAQALARLGTRVTIVQRAPQLLPREDLEIATALTGILRNEGITIYTHAQPMQVSQQGNKKCLTIKLEDKILELETDELLIATGRQPNVADLNLEAADIIYTEQGIQVNEYLQTSNSNVFALGDVIGGYYFTHVAAYQAGVAIRNALFPIRRQKVDYRVVPWCTFTDPEVAHIGLTQAEAEKHYKHTRVVTFPWNEIDRARSKVPLQASSN</sequence>
<gene>
    <name evidence="12" type="ORF">KDK_04400</name>
</gene>
<accession>A0A402AC19</accession>